<dbReference type="Proteomes" id="UP000299084">
    <property type="component" value="Unassembled WGS sequence"/>
</dbReference>
<evidence type="ECO:0000313" key="3">
    <source>
        <dbReference type="Proteomes" id="UP000299084"/>
    </source>
</evidence>
<dbReference type="EMBL" id="JWIN03000019">
    <property type="protein sequence ID" value="KAB1262400.1"/>
    <property type="molecule type" value="Genomic_DNA"/>
</dbReference>
<dbReference type="AlphaFoldDB" id="A0A5N4CU68"/>
<feature type="region of interest" description="Disordered" evidence="1">
    <location>
        <begin position="1"/>
        <end position="64"/>
    </location>
</feature>
<name>A0A5N4CU68_CAMDR</name>
<evidence type="ECO:0000313" key="2">
    <source>
        <dbReference type="EMBL" id="KAB1262400.1"/>
    </source>
</evidence>
<comment type="caution">
    <text evidence="2">The sequence shown here is derived from an EMBL/GenBank/DDBJ whole genome shotgun (WGS) entry which is preliminary data.</text>
</comment>
<reference evidence="2 3" key="1">
    <citation type="journal article" date="2019" name="Mol. Ecol. Resour.">
        <title>Improving Illumina assemblies with Hi-C and long reads: an example with the North African dromedary.</title>
        <authorList>
            <person name="Elbers J.P."/>
            <person name="Rogers M.F."/>
            <person name="Perelman P.L."/>
            <person name="Proskuryakova A.A."/>
            <person name="Serdyukova N.A."/>
            <person name="Johnson W.E."/>
            <person name="Horin P."/>
            <person name="Corander J."/>
            <person name="Murphy D."/>
            <person name="Burger P.A."/>
        </authorList>
    </citation>
    <scope>NUCLEOTIDE SEQUENCE [LARGE SCALE GENOMIC DNA]</scope>
    <source>
        <strain evidence="2">Drom800</strain>
        <tissue evidence="2">Blood</tissue>
    </source>
</reference>
<evidence type="ECO:0000256" key="1">
    <source>
        <dbReference type="SAM" id="MobiDB-lite"/>
    </source>
</evidence>
<gene>
    <name evidence="2" type="ORF">Cadr_000020832</name>
</gene>
<proteinExistence type="predicted"/>
<sequence>MGALPCLLTSPMGLPVQAPRSQRDRGRPRARSPPSLDRGRWGMQGLPASPPVPPTGSHSLSGVSRTCPACHTATRKQSLKQIFWLEPQ</sequence>
<accession>A0A5N4CU68</accession>
<protein>
    <submittedName>
        <fullName evidence="2">Uncharacterized protein</fullName>
    </submittedName>
</protein>
<organism evidence="2 3">
    <name type="scientific">Camelus dromedarius</name>
    <name type="common">Dromedary</name>
    <name type="synonym">Arabian camel</name>
    <dbReference type="NCBI Taxonomy" id="9838"/>
    <lineage>
        <taxon>Eukaryota</taxon>
        <taxon>Metazoa</taxon>
        <taxon>Chordata</taxon>
        <taxon>Craniata</taxon>
        <taxon>Vertebrata</taxon>
        <taxon>Euteleostomi</taxon>
        <taxon>Mammalia</taxon>
        <taxon>Eutheria</taxon>
        <taxon>Laurasiatheria</taxon>
        <taxon>Artiodactyla</taxon>
        <taxon>Tylopoda</taxon>
        <taxon>Camelidae</taxon>
        <taxon>Camelus</taxon>
    </lineage>
</organism>
<keyword evidence="3" id="KW-1185">Reference proteome</keyword>